<dbReference type="PANTHER" id="PTHR44757:SF2">
    <property type="entry name" value="BIOFILM ARCHITECTURE MAINTENANCE PROTEIN MBAA"/>
    <property type="match status" value="1"/>
</dbReference>
<keyword evidence="6" id="KW-1133">Transmembrane helix</keyword>
<evidence type="ECO:0000313" key="13">
    <source>
        <dbReference type="Proteomes" id="UP000030341"/>
    </source>
</evidence>
<dbReference type="InterPro" id="IPR000700">
    <property type="entry name" value="PAS-assoc_C"/>
</dbReference>
<keyword evidence="3" id="KW-0973">c-di-GMP</keyword>
<proteinExistence type="predicted"/>
<comment type="cofactor">
    <cofactor evidence="1">
        <name>Mg(2+)</name>
        <dbReference type="ChEBI" id="CHEBI:18420"/>
    </cofactor>
</comment>
<dbReference type="CDD" id="cd01949">
    <property type="entry name" value="GGDEF"/>
    <property type="match status" value="1"/>
</dbReference>
<dbReference type="Gene3D" id="3.20.20.450">
    <property type="entry name" value="EAL domain"/>
    <property type="match status" value="1"/>
</dbReference>
<feature type="chain" id="PRO_5002027105" description="cyclic-guanylate-specific phosphodiesterase" evidence="7">
    <location>
        <begin position="17"/>
        <end position="864"/>
    </location>
</feature>
<dbReference type="RefSeq" id="WP_040136112.1">
    <property type="nucleotide sequence ID" value="NZ_CP009889.1"/>
</dbReference>
<dbReference type="GO" id="GO:0071732">
    <property type="term" value="P:cellular response to nitric oxide"/>
    <property type="evidence" value="ECO:0007669"/>
    <property type="project" value="UniProtKB-ARBA"/>
</dbReference>
<dbReference type="Pfam" id="PF13426">
    <property type="entry name" value="PAS_9"/>
    <property type="match status" value="3"/>
</dbReference>
<dbReference type="SUPFAM" id="SSF55785">
    <property type="entry name" value="PYP-like sensor domain (PAS domain)"/>
    <property type="match status" value="3"/>
</dbReference>
<dbReference type="InterPro" id="IPR029787">
    <property type="entry name" value="Nucleotide_cyclase"/>
</dbReference>
<feature type="transmembrane region" description="Helical" evidence="6">
    <location>
        <begin position="164"/>
        <end position="184"/>
    </location>
</feature>
<keyword evidence="6" id="KW-0472">Membrane</keyword>
<dbReference type="NCBIfam" id="TIGR00254">
    <property type="entry name" value="GGDEF"/>
    <property type="match status" value="1"/>
</dbReference>
<dbReference type="InterPro" id="IPR052155">
    <property type="entry name" value="Biofilm_reg_signaling"/>
</dbReference>
<gene>
    <name evidence="12" type="ORF">OM33_19625</name>
</gene>
<accession>A0A0A7EKU0</accession>
<evidence type="ECO:0000256" key="6">
    <source>
        <dbReference type="SAM" id="Phobius"/>
    </source>
</evidence>
<organism evidence="12 13">
    <name type="scientific">Pseudoalteromonas piratica</name>
    <dbReference type="NCBI Taxonomy" id="1348114"/>
    <lineage>
        <taxon>Bacteria</taxon>
        <taxon>Pseudomonadati</taxon>
        <taxon>Pseudomonadota</taxon>
        <taxon>Gammaproteobacteria</taxon>
        <taxon>Alteromonadales</taxon>
        <taxon>Pseudoalteromonadaceae</taxon>
        <taxon>Pseudoalteromonas</taxon>
    </lineage>
</organism>
<reference evidence="12 13" key="1">
    <citation type="submission" date="2014-11" db="EMBL/GenBank/DDBJ databases">
        <title>Complete Genome Sequence of Pseudoalteromonas sp. Strain OCN003 Isolated from Kaneohe Bay, Oahu, Hawaii.</title>
        <authorList>
            <person name="Beurmann S."/>
            <person name="Videau P."/>
            <person name="Ushijima B."/>
            <person name="Smith A.M."/>
            <person name="Aeby G.S."/>
            <person name="Callahan S.M."/>
            <person name="Belcaid M."/>
        </authorList>
    </citation>
    <scope>NUCLEOTIDE SEQUENCE [LARGE SCALE GENOMIC DNA]</scope>
    <source>
        <strain evidence="12 13">OCN003</strain>
    </source>
</reference>
<dbReference type="InterPro" id="IPR001633">
    <property type="entry name" value="EAL_dom"/>
</dbReference>
<protein>
    <recommendedName>
        <fullName evidence="2">cyclic-guanylate-specific phosphodiesterase</fullName>
        <ecNumber evidence="2">3.1.4.52</ecNumber>
    </recommendedName>
</protein>
<dbReference type="InterPro" id="IPR000014">
    <property type="entry name" value="PAS"/>
</dbReference>
<dbReference type="Proteomes" id="UP000030341">
    <property type="component" value="Chromosome 2"/>
</dbReference>
<evidence type="ECO:0000256" key="1">
    <source>
        <dbReference type="ARBA" id="ARBA00001946"/>
    </source>
</evidence>
<feature type="coiled-coil region" evidence="5">
    <location>
        <begin position="130"/>
        <end position="161"/>
    </location>
</feature>
<dbReference type="InterPro" id="IPR035919">
    <property type="entry name" value="EAL_sf"/>
</dbReference>
<keyword evidence="6" id="KW-0812">Transmembrane</keyword>
<dbReference type="PROSITE" id="PS50883">
    <property type="entry name" value="EAL"/>
    <property type="match status" value="1"/>
</dbReference>
<keyword evidence="5" id="KW-0175">Coiled coil</keyword>
<dbReference type="Pfam" id="PF00990">
    <property type="entry name" value="GGDEF"/>
    <property type="match status" value="1"/>
</dbReference>
<dbReference type="HOGENOM" id="CLU_000445_70_20_6"/>
<feature type="domain" description="EAL" evidence="10">
    <location>
        <begin position="607"/>
        <end position="861"/>
    </location>
</feature>
<evidence type="ECO:0000256" key="7">
    <source>
        <dbReference type="SAM" id="SignalP"/>
    </source>
</evidence>
<dbReference type="Gene3D" id="3.30.70.270">
    <property type="match status" value="1"/>
</dbReference>
<dbReference type="SUPFAM" id="SSF141868">
    <property type="entry name" value="EAL domain-like"/>
    <property type="match status" value="1"/>
</dbReference>
<dbReference type="InterPro" id="IPR000160">
    <property type="entry name" value="GGDEF_dom"/>
</dbReference>
<name>A0A0A7EKU0_9GAMM</name>
<dbReference type="AlphaFoldDB" id="A0A0A7EKU0"/>
<feature type="domain" description="PAC" evidence="9">
    <location>
        <begin position="381"/>
        <end position="433"/>
    </location>
</feature>
<evidence type="ECO:0000256" key="3">
    <source>
        <dbReference type="ARBA" id="ARBA00022636"/>
    </source>
</evidence>
<evidence type="ECO:0000259" key="8">
    <source>
        <dbReference type="PROSITE" id="PS50112"/>
    </source>
</evidence>
<keyword evidence="13" id="KW-1185">Reference proteome</keyword>
<dbReference type="OrthoDB" id="9799509at2"/>
<dbReference type="PROSITE" id="PS50887">
    <property type="entry name" value="GGDEF"/>
    <property type="match status" value="1"/>
</dbReference>
<dbReference type="CDD" id="cd01948">
    <property type="entry name" value="EAL"/>
    <property type="match status" value="1"/>
</dbReference>
<dbReference type="PANTHER" id="PTHR44757">
    <property type="entry name" value="DIGUANYLATE CYCLASE DGCP"/>
    <property type="match status" value="1"/>
</dbReference>
<sequence length="864" mass="98593">MPLVVYFLLFLPFCLAANTQFDKIFEDHTAVMLLIDPMSGDIVKANDAAANFYGYPLDALENKSIQEINLFTKEQVAEERKNAKLQKRNYFIFRHQIASGEVKTVEVYSVPLEYAGRTLLFSIIQDISEQRQYQSDIWQYQENLEEMVDEQLSTINAKNNKIHAIYLTGITTLVTVALFLVYLLRITRNAEKRSFELSQIVEQSPSAIITTDHNGNILYQNNHSMRTLFANISKNKNVFAVLETLVNDQTRLNNAIKQRQPWVYDLSVNQGHTFLRVHLYPINSKQSSKSGYVFILDDITKQKQDEKQLRLTSTVFQTATEAVMICDKHYKIQAVNEAFTKITGFDSHEVLNQTPEILSAGLKNESIYKNIQHQLDENNQWQGEISNRRKSGEIYYEWLSITALRDNSGEIDAFVALFSDITKRKKAESKIYQQANYDSLTGLANRNLFLDRFEQALNKAERDHSYVTLLFIDLDGFKHVNDTLGHSQGDLLLKQTAQRLSATLRKSDTITRLGGDEFAVLISTEKCDFNIRKVAGKIQTAIARPFELENAQGFVSASIGITSYPNDGKDVETLMRKADSAMYKAKANGKNNFQFFTAEMDEKALKRRALESELRLAIEKQQFIVHYQAIFDTEKNHIYASEALVRWQHPEKGLLSPFHFIELAEELGLIADIGEFVLNTACDCAASWHKSFDNAPSISVNISSMQFQRDGFLESIENALNKSGLPAEKLILEITESVFIENDQKTITQLTKLADSGIKIAIDDFGTGYSSLSYLKKFPVNKLKIDRSFISDIEHNHENQALTKAIIAMGQSLKLEVIAEGVETRDQMQWLKDSECALIQGYWFAKPSDHEDFKTLLFKHNLRR</sequence>
<evidence type="ECO:0000256" key="5">
    <source>
        <dbReference type="SAM" id="Coils"/>
    </source>
</evidence>
<evidence type="ECO:0000256" key="2">
    <source>
        <dbReference type="ARBA" id="ARBA00012282"/>
    </source>
</evidence>
<feature type="signal peptide" evidence="7">
    <location>
        <begin position="1"/>
        <end position="16"/>
    </location>
</feature>
<dbReference type="PROSITE" id="PS50112">
    <property type="entry name" value="PAS"/>
    <property type="match status" value="1"/>
</dbReference>
<dbReference type="GO" id="GO:0071111">
    <property type="term" value="F:cyclic-guanylate-specific phosphodiesterase activity"/>
    <property type="evidence" value="ECO:0007669"/>
    <property type="project" value="UniProtKB-EC"/>
</dbReference>
<dbReference type="CDD" id="cd00130">
    <property type="entry name" value="PAS"/>
    <property type="match status" value="2"/>
</dbReference>
<evidence type="ECO:0000259" key="9">
    <source>
        <dbReference type="PROSITE" id="PS50113"/>
    </source>
</evidence>
<dbReference type="PROSITE" id="PS50113">
    <property type="entry name" value="PAC"/>
    <property type="match status" value="1"/>
</dbReference>
<evidence type="ECO:0000256" key="4">
    <source>
        <dbReference type="ARBA" id="ARBA00051114"/>
    </source>
</evidence>
<dbReference type="InterPro" id="IPR001610">
    <property type="entry name" value="PAC"/>
</dbReference>
<dbReference type="SMART" id="SM00091">
    <property type="entry name" value="PAS"/>
    <property type="match status" value="2"/>
</dbReference>
<dbReference type="STRING" id="1348114.OM33_19625"/>
<evidence type="ECO:0000259" key="10">
    <source>
        <dbReference type="PROSITE" id="PS50883"/>
    </source>
</evidence>
<dbReference type="SMART" id="SM00267">
    <property type="entry name" value="GGDEF"/>
    <property type="match status" value="1"/>
</dbReference>
<dbReference type="FunFam" id="3.30.70.270:FF:000001">
    <property type="entry name" value="Diguanylate cyclase domain protein"/>
    <property type="match status" value="1"/>
</dbReference>
<dbReference type="InterPro" id="IPR012226">
    <property type="entry name" value="Diguanyl_cyclase/Pdiesterase"/>
</dbReference>
<dbReference type="SMART" id="SM00052">
    <property type="entry name" value="EAL"/>
    <property type="match status" value="1"/>
</dbReference>
<dbReference type="InterPro" id="IPR043128">
    <property type="entry name" value="Rev_trsase/Diguanyl_cyclase"/>
</dbReference>
<dbReference type="Gene3D" id="3.30.450.20">
    <property type="entry name" value="PAS domain"/>
    <property type="match status" value="3"/>
</dbReference>
<dbReference type="PIRSF" id="PIRSF005925">
    <property type="entry name" value="Dos"/>
    <property type="match status" value="1"/>
</dbReference>
<dbReference type="Pfam" id="PF00563">
    <property type="entry name" value="EAL"/>
    <property type="match status" value="1"/>
</dbReference>
<keyword evidence="7" id="KW-0732">Signal</keyword>
<evidence type="ECO:0000259" key="11">
    <source>
        <dbReference type="PROSITE" id="PS50887"/>
    </source>
</evidence>
<dbReference type="InterPro" id="IPR035965">
    <property type="entry name" value="PAS-like_dom_sf"/>
</dbReference>
<evidence type="ECO:0000313" key="12">
    <source>
        <dbReference type="EMBL" id="AIY67264.1"/>
    </source>
</evidence>
<dbReference type="SMART" id="SM00086">
    <property type="entry name" value="PAC"/>
    <property type="match status" value="3"/>
</dbReference>
<feature type="domain" description="GGDEF" evidence="11">
    <location>
        <begin position="465"/>
        <end position="598"/>
    </location>
</feature>
<dbReference type="eggNOG" id="COG5001">
    <property type="taxonomic scope" value="Bacteria"/>
</dbReference>
<dbReference type="KEGG" id="pseo:OM33_19625"/>
<feature type="domain" description="PAS" evidence="8">
    <location>
        <begin position="308"/>
        <end position="354"/>
    </location>
</feature>
<dbReference type="SUPFAM" id="SSF55073">
    <property type="entry name" value="Nucleotide cyclase"/>
    <property type="match status" value="1"/>
</dbReference>
<dbReference type="EMBL" id="CP009889">
    <property type="protein sequence ID" value="AIY67264.1"/>
    <property type="molecule type" value="Genomic_DNA"/>
</dbReference>
<comment type="catalytic activity">
    <reaction evidence="4">
        <text>3',3'-c-di-GMP + H2O = 5'-phosphoguanylyl(3'-&gt;5')guanosine + H(+)</text>
        <dbReference type="Rhea" id="RHEA:24902"/>
        <dbReference type="ChEBI" id="CHEBI:15377"/>
        <dbReference type="ChEBI" id="CHEBI:15378"/>
        <dbReference type="ChEBI" id="CHEBI:58754"/>
        <dbReference type="ChEBI" id="CHEBI:58805"/>
        <dbReference type="EC" id="3.1.4.52"/>
    </reaction>
    <physiologicalReaction direction="left-to-right" evidence="4">
        <dbReference type="Rhea" id="RHEA:24903"/>
    </physiologicalReaction>
</comment>
<dbReference type="EC" id="3.1.4.52" evidence="2"/>
<dbReference type="FunFam" id="3.20.20.450:FF:000001">
    <property type="entry name" value="Cyclic di-GMP phosphodiesterase yahA"/>
    <property type="match status" value="1"/>
</dbReference>
<dbReference type="NCBIfam" id="TIGR00229">
    <property type="entry name" value="sensory_box"/>
    <property type="match status" value="3"/>
</dbReference>